<keyword evidence="3" id="KW-1185">Reference proteome</keyword>
<protein>
    <submittedName>
        <fullName evidence="2">Uncharacterized protein</fullName>
    </submittedName>
</protein>
<sequence>MPKIGETPYLTQHPDTPTFDPHMFMTGAAVSRCSALLSYARPGSVAARLALLTSEAIEVPPPPSPRPSQPASAPSIPAPRPVPWHRTTDSTIPFDVSPLQSANDALLNFSDTITFAARCYSLRRSPL</sequence>
<dbReference type="AlphaFoldDB" id="A0A0D2KH25"/>
<feature type="compositionally biased region" description="Pro residues" evidence="1">
    <location>
        <begin position="59"/>
        <end position="68"/>
    </location>
</feature>
<gene>
    <name evidence="2" type="ORF">HYPSUDRAFT_209160</name>
</gene>
<evidence type="ECO:0000313" key="3">
    <source>
        <dbReference type="Proteomes" id="UP000054270"/>
    </source>
</evidence>
<organism evidence="2 3">
    <name type="scientific">Hypholoma sublateritium (strain FD-334 SS-4)</name>
    <dbReference type="NCBI Taxonomy" id="945553"/>
    <lineage>
        <taxon>Eukaryota</taxon>
        <taxon>Fungi</taxon>
        <taxon>Dikarya</taxon>
        <taxon>Basidiomycota</taxon>
        <taxon>Agaricomycotina</taxon>
        <taxon>Agaricomycetes</taxon>
        <taxon>Agaricomycetidae</taxon>
        <taxon>Agaricales</taxon>
        <taxon>Agaricineae</taxon>
        <taxon>Strophariaceae</taxon>
        <taxon>Hypholoma</taxon>
    </lineage>
</organism>
<name>A0A0D2KH25_HYPSF</name>
<evidence type="ECO:0000313" key="2">
    <source>
        <dbReference type="EMBL" id="KJA13882.1"/>
    </source>
</evidence>
<dbReference type="EMBL" id="KN817707">
    <property type="protein sequence ID" value="KJA13882.1"/>
    <property type="molecule type" value="Genomic_DNA"/>
</dbReference>
<dbReference type="Proteomes" id="UP000054270">
    <property type="component" value="Unassembled WGS sequence"/>
</dbReference>
<proteinExistence type="predicted"/>
<accession>A0A0D2KH25</accession>
<feature type="region of interest" description="Disordered" evidence="1">
    <location>
        <begin position="57"/>
        <end position="89"/>
    </location>
</feature>
<evidence type="ECO:0000256" key="1">
    <source>
        <dbReference type="SAM" id="MobiDB-lite"/>
    </source>
</evidence>
<reference evidence="3" key="1">
    <citation type="submission" date="2014-04" db="EMBL/GenBank/DDBJ databases">
        <title>Evolutionary Origins and Diversification of the Mycorrhizal Mutualists.</title>
        <authorList>
            <consortium name="DOE Joint Genome Institute"/>
            <consortium name="Mycorrhizal Genomics Consortium"/>
            <person name="Kohler A."/>
            <person name="Kuo A."/>
            <person name="Nagy L.G."/>
            <person name="Floudas D."/>
            <person name="Copeland A."/>
            <person name="Barry K.W."/>
            <person name="Cichocki N."/>
            <person name="Veneault-Fourrey C."/>
            <person name="LaButti K."/>
            <person name="Lindquist E.A."/>
            <person name="Lipzen A."/>
            <person name="Lundell T."/>
            <person name="Morin E."/>
            <person name="Murat C."/>
            <person name="Riley R."/>
            <person name="Ohm R."/>
            <person name="Sun H."/>
            <person name="Tunlid A."/>
            <person name="Henrissat B."/>
            <person name="Grigoriev I.V."/>
            <person name="Hibbett D.S."/>
            <person name="Martin F."/>
        </authorList>
    </citation>
    <scope>NUCLEOTIDE SEQUENCE [LARGE SCALE GENOMIC DNA]</scope>
    <source>
        <strain evidence="3">FD-334 SS-4</strain>
    </source>
</reference>